<keyword evidence="1" id="KW-0547">Nucleotide-binding</keyword>
<dbReference type="FunFam" id="3.40.50.300:FF:001329">
    <property type="entry name" value="Small GTP-binding protein, putative"/>
    <property type="match status" value="1"/>
</dbReference>
<proteinExistence type="predicted"/>
<dbReference type="SUPFAM" id="SSF52540">
    <property type="entry name" value="P-loop containing nucleoside triphosphate hydrolases"/>
    <property type="match status" value="1"/>
</dbReference>
<dbReference type="Gene3D" id="3.40.50.300">
    <property type="entry name" value="P-loop containing nucleotide triphosphate hydrolases"/>
    <property type="match status" value="1"/>
</dbReference>
<sequence length="166" mass="18641">MNPSVDDIEQIRIVLAGDSGVGKTSLIGQFLGIGFQADLFCPTVGANVEKRRMNIRGQDISVQIIDTCGQERFRAIPPMHFREAAGVILVYDIRRPESFKNIYRWLWMVKDHAPEDASILLVGNKADLESERAVSTEEGETLANERQLRFLETSATDKDNVDWAFA</sequence>
<feature type="non-terminal residue" evidence="2">
    <location>
        <position position="166"/>
    </location>
</feature>
<dbReference type="GO" id="GO:0003924">
    <property type="term" value="F:GTPase activity"/>
    <property type="evidence" value="ECO:0007669"/>
    <property type="project" value="InterPro"/>
</dbReference>
<dbReference type="InterPro" id="IPR005225">
    <property type="entry name" value="Small_GTP-bd"/>
</dbReference>
<dbReference type="SMART" id="SM00175">
    <property type="entry name" value="RAB"/>
    <property type="match status" value="1"/>
</dbReference>
<reference evidence="2" key="1">
    <citation type="journal article" date="2020" name="Fungal Divers.">
        <title>Resolving the Mortierellaceae phylogeny through synthesis of multi-gene phylogenetics and phylogenomics.</title>
        <authorList>
            <person name="Vandepol N."/>
            <person name="Liber J."/>
            <person name="Desiro A."/>
            <person name="Na H."/>
            <person name="Kennedy M."/>
            <person name="Barry K."/>
            <person name="Grigoriev I.V."/>
            <person name="Miller A.N."/>
            <person name="O'Donnell K."/>
            <person name="Stajich J.E."/>
            <person name="Bonito G."/>
        </authorList>
    </citation>
    <scope>NUCLEOTIDE SEQUENCE</scope>
    <source>
        <strain evidence="2">KOD1015</strain>
    </source>
</reference>
<dbReference type="EMBL" id="JAABOA010002171">
    <property type="protein sequence ID" value="KAF9580276.1"/>
    <property type="molecule type" value="Genomic_DNA"/>
</dbReference>
<dbReference type="SMART" id="SM00174">
    <property type="entry name" value="RHO"/>
    <property type="match status" value="1"/>
</dbReference>
<dbReference type="InterPro" id="IPR001806">
    <property type="entry name" value="Small_GTPase"/>
</dbReference>
<dbReference type="GO" id="GO:0005525">
    <property type="term" value="F:GTP binding"/>
    <property type="evidence" value="ECO:0007669"/>
    <property type="project" value="InterPro"/>
</dbReference>
<dbReference type="CDD" id="cd00154">
    <property type="entry name" value="Rab"/>
    <property type="match status" value="1"/>
</dbReference>
<dbReference type="Proteomes" id="UP000780801">
    <property type="component" value="Unassembled WGS sequence"/>
</dbReference>
<dbReference type="AlphaFoldDB" id="A0A9P6FS87"/>
<evidence type="ECO:0000313" key="2">
    <source>
        <dbReference type="EMBL" id="KAF9580276.1"/>
    </source>
</evidence>
<keyword evidence="3" id="KW-1185">Reference proteome</keyword>
<accession>A0A9P6FS87</accession>
<evidence type="ECO:0000256" key="1">
    <source>
        <dbReference type="ARBA" id="ARBA00022741"/>
    </source>
</evidence>
<dbReference type="SMART" id="SM00173">
    <property type="entry name" value="RAS"/>
    <property type="match status" value="1"/>
</dbReference>
<dbReference type="PANTHER" id="PTHR47978">
    <property type="match status" value="1"/>
</dbReference>
<dbReference type="InterPro" id="IPR027417">
    <property type="entry name" value="P-loop_NTPase"/>
</dbReference>
<name>A0A9P6FS87_9FUNG</name>
<dbReference type="NCBIfam" id="TIGR00231">
    <property type="entry name" value="small_GTP"/>
    <property type="match status" value="1"/>
</dbReference>
<gene>
    <name evidence="2" type="primary">RAB10</name>
    <name evidence="2" type="ORF">BGW38_003145</name>
</gene>
<evidence type="ECO:0000313" key="3">
    <source>
        <dbReference type="Proteomes" id="UP000780801"/>
    </source>
</evidence>
<dbReference type="OrthoDB" id="2371960at2759"/>
<comment type="caution">
    <text evidence="2">The sequence shown here is derived from an EMBL/GenBank/DDBJ whole genome shotgun (WGS) entry which is preliminary data.</text>
</comment>
<dbReference type="PROSITE" id="PS51420">
    <property type="entry name" value="RHO"/>
    <property type="match status" value="1"/>
</dbReference>
<organism evidence="2 3">
    <name type="scientific">Lunasporangiospora selenospora</name>
    <dbReference type="NCBI Taxonomy" id="979761"/>
    <lineage>
        <taxon>Eukaryota</taxon>
        <taxon>Fungi</taxon>
        <taxon>Fungi incertae sedis</taxon>
        <taxon>Mucoromycota</taxon>
        <taxon>Mortierellomycotina</taxon>
        <taxon>Mortierellomycetes</taxon>
        <taxon>Mortierellales</taxon>
        <taxon>Mortierellaceae</taxon>
        <taxon>Lunasporangiospora</taxon>
    </lineage>
</organism>
<dbReference type="PROSITE" id="PS51421">
    <property type="entry name" value="RAS"/>
    <property type="match status" value="1"/>
</dbReference>
<dbReference type="PROSITE" id="PS51419">
    <property type="entry name" value="RAB"/>
    <property type="match status" value="1"/>
</dbReference>
<dbReference type="Pfam" id="PF00071">
    <property type="entry name" value="Ras"/>
    <property type="match status" value="1"/>
</dbReference>
<protein>
    <submittedName>
        <fullName evidence="2">Ras- protein Rab-10</fullName>
    </submittedName>
</protein>
<dbReference type="PRINTS" id="PR00449">
    <property type="entry name" value="RASTRNSFRMNG"/>
</dbReference>